<reference evidence="2" key="1">
    <citation type="journal article" date="2023" name="Mol. Phylogenet. Evol.">
        <title>Genome-scale phylogeny and comparative genomics of the fungal order Sordariales.</title>
        <authorList>
            <person name="Hensen N."/>
            <person name="Bonometti L."/>
            <person name="Westerberg I."/>
            <person name="Brannstrom I.O."/>
            <person name="Guillou S."/>
            <person name="Cros-Aarteil S."/>
            <person name="Calhoun S."/>
            <person name="Haridas S."/>
            <person name="Kuo A."/>
            <person name="Mondo S."/>
            <person name="Pangilinan J."/>
            <person name="Riley R."/>
            <person name="LaButti K."/>
            <person name="Andreopoulos B."/>
            <person name="Lipzen A."/>
            <person name="Chen C."/>
            <person name="Yan M."/>
            <person name="Daum C."/>
            <person name="Ng V."/>
            <person name="Clum A."/>
            <person name="Steindorff A."/>
            <person name="Ohm R.A."/>
            <person name="Martin F."/>
            <person name="Silar P."/>
            <person name="Natvig D.O."/>
            <person name="Lalanne C."/>
            <person name="Gautier V."/>
            <person name="Ament-Velasquez S.L."/>
            <person name="Kruys A."/>
            <person name="Hutchinson M.I."/>
            <person name="Powell A.J."/>
            <person name="Barry K."/>
            <person name="Miller A.N."/>
            <person name="Grigoriev I.V."/>
            <person name="Debuchy R."/>
            <person name="Gladieux P."/>
            <person name="Hiltunen Thoren M."/>
            <person name="Johannesson H."/>
        </authorList>
    </citation>
    <scope>NUCLEOTIDE SEQUENCE [LARGE SCALE GENOMIC DNA]</scope>
    <source>
        <strain evidence="2">CBS 340.73</strain>
    </source>
</reference>
<dbReference type="EMBL" id="MU853787">
    <property type="protein sequence ID" value="KAK3941065.1"/>
    <property type="molecule type" value="Genomic_DNA"/>
</dbReference>
<evidence type="ECO:0000313" key="2">
    <source>
        <dbReference type="Proteomes" id="UP001303473"/>
    </source>
</evidence>
<accession>A0AAN6N8G1</accession>
<sequence>MTVAESGSHPGVIGAAVVILIHGFESLSQQMVILEQRPRETPSNSWNPNTPAPARSEVWDTYLLRGFTGDLVPALSTKAAVYSGIMATEIP</sequence>
<gene>
    <name evidence="1" type="ORF">QBC46DRAFT_340864</name>
</gene>
<name>A0AAN6N8G1_9PEZI</name>
<protein>
    <submittedName>
        <fullName evidence="1">Uncharacterized protein</fullName>
    </submittedName>
</protein>
<keyword evidence="2" id="KW-1185">Reference proteome</keyword>
<evidence type="ECO:0000313" key="1">
    <source>
        <dbReference type="EMBL" id="KAK3941065.1"/>
    </source>
</evidence>
<dbReference type="AlphaFoldDB" id="A0AAN6N8G1"/>
<proteinExistence type="predicted"/>
<organism evidence="1 2">
    <name type="scientific">Diplogelasinospora grovesii</name>
    <dbReference type="NCBI Taxonomy" id="303347"/>
    <lineage>
        <taxon>Eukaryota</taxon>
        <taxon>Fungi</taxon>
        <taxon>Dikarya</taxon>
        <taxon>Ascomycota</taxon>
        <taxon>Pezizomycotina</taxon>
        <taxon>Sordariomycetes</taxon>
        <taxon>Sordariomycetidae</taxon>
        <taxon>Sordariales</taxon>
        <taxon>Diplogelasinosporaceae</taxon>
        <taxon>Diplogelasinospora</taxon>
    </lineage>
</organism>
<dbReference type="Proteomes" id="UP001303473">
    <property type="component" value="Unassembled WGS sequence"/>
</dbReference>
<comment type="caution">
    <text evidence="1">The sequence shown here is derived from an EMBL/GenBank/DDBJ whole genome shotgun (WGS) entry which is preliminary data.</text>
</comment>